<dbReference type="HOGENOM" id="CLU_089696_3_1_6"/>
<dbReference type="HAMAP" id="MF_00101">
    <property type="entry name" value="AcpS"/>
    <property type="match status" value="1"/>
</dbReference>
<evidence type="ECO:0000256" key="7">
    <source>
        <dbReference type="ARBA" id="ARBA00023160"/>
    </source>
</evidence>
<dbReference type="EC" id="2.7.8.7" evidence="10"/>
<evidence type="ECO:0000256" key="4">
    <source>
        <dbReference type="ARBA" id="ARBA00022832"/>
    </source>
</evidence>
<keyword evidence="10" id="KW-0963">Cytoplasm</keyword>
<dbReference type="InterPro" id="IPR002582">
    <property type="entry name" value="ACPS"/>
</dbReference>
<dbReference type="FunFam" id="3.90.470.20:FF:000001">
    <property type="entry name" value="Holo-[acyl-carrier-protein] synthase"/>
    <property type="match status" value="1"/>
</dbReference>
<dbReference type="Pfam" id="PF01648">
    <property type="entry name" value="ACPS"/>
    <property type="match status" value="1"/>
</dbReference>
<organism evidence="12 13">
    <name type="scientific">Blochmanniella vafra (strain BVAF)</name>
    <dbReference type="NCBI Taxonomy" id="859654"/>
    <lineage>
        <taxon>Bacteria</taxon>
        <taxon>Pseudomonadati</taxon>
        <taxon>Pseudomonadota</taxon>
        <taxon>Gammaproteobacteria</taxon>
        <taxon>Enterobacterales</taxon>
        <taxon>Enterobacteriaceae</taxon>
        <taxon>ant endosymbionts</taxon>
        <taxon>Candidatus Blochmanniella</taxon>
    </lineage>
</organism>
<dbReference type="GO" id="GO:0005737">
    <property type="term" value="C:cytoplasm"/>
    <property type="evidence" value="ECO:0007669"/>
    <property type="project" value="UniProtKB-SubCell"/>
</dbReference>
<evidence type="ECO:0000256" key="1">
    <source>
        <dbReference type="ARBA" id="ARBA00022516"/>
    </source>
</evidence>
<gene>
    <name evidence="10 12" type="primary">acpS</name>
    <name evidence="12" type="ordered locus">BVAF_540</name>
</gene>
<feature type="binding site" evidence="10">
    <location>
        <position position="8"/>
    </location>
    <ligand>
        <name>Mg(2+)</name>
        <dbReference type="ChEBI" id="CHEBI:18420"/>
    </ligand>
</feature>
<dbReference type="NCBIfam" id="TIGR00516">
    <property type="entry name" value="acpS"/>
    <property type="match status" value="1"/>
</dbReference>
<comment type="catalytic activity">
    <reaction evidence="8 10">
        <text>apo-[ACP] + CoA = holo-[ACP] + adenosine 3',5'-bisphosphate + H(+)</text>
        <dbReference type="Rhea" id="RHEA:12068"/>
        <dbReference type="Rhea" id="RHEA-COMP:9685"/>
        <dbReference type="Rhea" id="RHEA-COMP:9690"/>
        <dbReference type="ChEBI" id="CHEBI:15378"/>
        <dbReference type="ChEBI" id="CHEBI:29999"/>
        <dbReference type="ChEBI" id="CHEBI:57287"/>
        <dbReference type="ChEBI" id="CHEBI:58343"/>
        <dbReference type="ChEBI" id="CHEBI:64479"/>
        <dbReference type="EC" id="2.7.8.7"/>
    </reaction>
</comment>
<comment type="function">
    <text evidence="10">Transfers the 4'-phosphopantetheine moiety from coenzyme A to a Ser of acyl-carrier-protein.</text>
</comment>
<evidence type="ECO:0000256" key="8">
    <source>
        <dbReference type="ARBA" id="ARBA00050875"/>
    </source>
</evidence>
<keyword evidence="1 10" id="KW-0444">Lipid biosynthesis</keyword>
<dbReference type="STRING" id="859654.BVAF_540"/>
<keyword evidence="5 10" id="KW-0460">Magnesium</keyword>
<accession>E8Q6F3</accession>
<dbReference type="GO" id="GO:0000287">
    <property type="term" value="F:magnesium ion binding"/>
    <property type="evidence" value="ECO:0007669"/>
    <property type="project" value="UniProtKB-UniRule"/>
</dbReference>
<keyword evidence="13" id="KW-1185">Reference proteome</keyword>
<dbReference type="SUPFAM" id="SSF56214">
    <property type="entry name" value="4'-phosphopantetheinyl transferase"/>
    <property type="match status" value="1"/>
</dbReference>
<evidence type="ECO:0000256" key="5">
    <source>
        <dbReference type="ARBA" id="ARBA00022842"/>
    </source>
</evidence>
<proteinExistence type="inferred from homology"/>
<sequence>MIHGIGMDIIEIDRIKKIIVRSGDKLAQRILSKLELEIYYQKKNSVYFLSKRFVAKEAASKAFGTGMKQGIAFNQFEIFNDDYGQPGLRFFSCAAQLAERLALKKTYVTLTDTRVYACAVVILEC</sequence>
<dbReference type="EMBL" id="CP002189">
    <property type="protein sequence ID" value="ADV33922.1"/>
    <property type="molecule type" value="Genomic_DNA"/>
</dbReference>
<evidence type="ECO:0000313" key="13">
    <source>
        <dbReference type="Proteomes" id="UP000007464"/>
    </source>
</evidence>
<dbReference type="InterPro" id="IPR004568">
    <property type="entry name" value="Ppantetheine-prot_Trfase_dom"/>
</dbReference>
<dbReference type="GO" id="GO:0006633">
    <property type="term" value="P:fatty acid biosynthetic process"/>
    <property type="evidence" value="ECO:0007669"/>
    <property type="project" value="UniProtKB-UniRule"/>
</dbReference>
<evidence type="ECO:0000256" key="6">
    <source>
        <dbReference type="ARBA" id="ARBA00023098"/>
    </source>
</evidence>
<dbReference type="InterPro" id="IPR037143">
    <property type="entry name" value="4-PPantetheinyl_Trfase_dom_sf"/>
</dbReference>
<dbReference type="GO" id="GO:0008897">
    <property type="term" value="F:holo-[acyl-carrier-protein] synthase activity"/>
    <property type="evidence" value="ECO:0007669"/>
    <property type="project" value="UniProtKB-UniRule"/>
</dbReference>
<evidence type="ECO:0000256" key="2">
    <source>
        <dbReference type="ARBA" id="ARBA00022679"/>
    </source>
</evidence>
<dbReference type="NCBIfam" id="TIGR00556">
    <property type="entry name" value="pantethn_trn"/>
    <property type="match status" value="1"/>
</dbReference>
<keyword evidence="7 10" id="KW-0275">Fatty acid biosynthesis</keyword>
<dbReference type="InterPro" id="IPR008278">
    <property type="entry name" value="4-PPantetheinyl_Trfase_dom"/>
</dbReference>
<comment type="cofactor">
    <cofactor evidence="10">
        <name>Mg(2+)</name>
        <dbReference type="ChEBI" id="CHEBI:18420"/>
    </cofactor>
</comment>
<protein>
    <recommendedName>
        <fullName evidence="10">Holo-[acyl-carrier-protein] synthase</fullName>
        <shortName evidence="10">Holo-ACP synthase</shortName>
        <ecNumber evidence="10">2.7.8.7</ecNumber>
    </recommendedName>
    <alternativeName>
        <fullName evidence="10">4'-phosphopantetheinyl transferase AcpS</fullName>
    </alternativeName>
</protein>
<feature type="domain" description="4'-phosphopantetheinyl transferase" evidence="11">
    <location>
        <begin position="4"/>
        <end position="119"/>
    </location>
</feature>
<reference evidence="12 13" key="1">
    <citation type="journal article" date="2010" name="BMC Genomics">
        <title>Unprecedented loss of ammonia assimilation capability in a urease-encoding bacterial mutualist.</title>
        <authorList>
            <person name="Williams L.E."/>
            <person name="Wernegreen J.J."/>
        </authorList>
    </citation>
    <scope>NUCLEOTIDE SEQUENCE [LARGE SCALE GENOMIC DNA]</scope>
    <source>
        <strain evidence="12 13">BVAF</strain>
    </source>
</reference>
<evidence type="ECO:0000259" key="11">
    <source>
        <dbReference type="Pfam" id="PF01648"/>
    </source>
</evidence>
<comment type="function">
    <text evidence="9">Transfers the 4'-phosphopantetheine moiety from coenzyme A to the 'Ser-36' of acyl-carrier-protein.</text>
</comment>
<keyword evidence="6 10" id="KW-0443">Lipid metabolism</keyword>
<dbReference type="OrthoDB" id="517356at2"/>
<dbReference type="Gene3D" id="3.90.470.20">
    <property type="entry name" value="4'-phosphopantetheinyl transferase domain"/>
    <property type="match status" value="1"/>
</dbReference>
<evidence type="ECO:0000256" key="9">
    <source>
        <dbReference type="ARBA" id="ARBA00054726"/>
    </source>
</evidence>
<comment type="similarity">
    <text evidence="10">Belongs to the P-Pant transferase superfamily. AcpS family.</text>
</comment>
<evidence type="ECO:0000256" key="3">
    <source>
        <dbReference type="ARBA" id="ARBA00022723"/>
    </source>
</evidence>
<name>E8Q6F3_BLOVB</name>
<dbReference type="Proteomes" id="UP000007464">
    <property type="component" value="Chromosome"/>
</dbReference>
<evidence type="ECO:0000313" key="12">
    <source>
        <dbReference type="EMBL" id="ADV33922.1"/>
    </source>
</evidence>
<feature type="binding site" evidence="10">
    <location>
        <position position="57"/>
    </location>
    <ligand>
        <name>Mg(2+)</name>
        <dbReference type="ChEBI" id="CHEBI:18420"/>
    </ligand>
</feature>
<keyword evidence="3 10" id="KW-0479">Metal-binding</keyword>
<dbReference type="AlphaFoldDB" id="E8Q6F3"/>
<dbReference type="KEGG" id="bva:BVAF_540"/>
<evidence type="ECO:0000256" key="10">
    <source>
        <dbReference type="HAMAP-Rule" id="MF_00101"/>
    </source>
</evidence>
<keyword evidence="4 10" id="KW-0276">Fatty acid metabolism</keyword>
<keyword evidence="2 10" id="KW-0808">Transferase</keyword>
<comment type="subcellular location">
    <subcellularLocation>
        <location evidence="10">Cytoplasm</location>
    </subcellularLocation>
</comment>